<dbReference type="EMBL" id="LKCN02000012">
    <property type="protein sequence ID" value="RCI10345.1"/>
    <property type="molecule type" value="Genomic_DNA"/>
</dbReference>
<gene>
    <name evidence="2" type="ORF">L249_4399</name>
</gene>
<evidence type="ECO:0000256" key="1">
    <source>
        <dbReference type="SAM" id="MobiDB-lite"/>
    </source>
</evidence>
<evidence type="ECO:0000313" key="3">
    <source>
        <dbReference type="Proteomes" id="UP000253664"/>
    </source>
</evidence>
<feature type="compositionally biased region" description="Low complexity" evidence="1">
    <location>
        <begin position="379"/>
        <end position="396"/>
    </location>
</feature>
<name>A0A367L7E6_9HYPO</name>
<feature type="compositionally biased region" description="Basic residues" evidence="1">
    <location>
        <begin position="457"/>
        <end position="466"/>
    </location>
</feature>
<dbReference type="AlphaFoldDB" id="A0A367L7E6"/>
<sequence length="475" mass="51462">MTNQMARGAMPADDFSYWDLLAEFMTVVPMVQDTPPTPTASRHDEKAYEKIKELASRDSAVKNKGGGVEAPGLLCRAMPHDGALTDSSSPSPGRKTGPAAAAVWFPEGYWAERRLLTQRARKSNSSLRFWKWRTRSNKSATSEAEASDPLAWSYPSTTSSAPAWLSTAESNAFFADSQHPALSPFLSERTHVLSLQHPTGITPTGEPSMPGEAQEENMVDAMPQNTNVKRVSAAATSQGTSKSRRSTSSWYNSTRNWFGRTMGALRGREVCMGARVIVVVAVVDDADRPMAETRYPPRVEEEVVAEALPPPPSAPQTVVWLLGRLLPRHGGDKRSFKSANSQFPGNEAVRVSTPPLDEDTADGKPRGFFTCTTPPSVPTRPASAAPRHAAPGSLRRSSLSVSTREWWEAPPARSARPPVFAAAGFQFDVPEHLPSSPMCPINSRSRPGSTGVCVYHGRARGSKLRRGSTPPGTED</sequence>
<protein>
    <submittedName>
        <fullName evidence="2">Uncharacterized protein</fullName>
    </submittedName>
</protein>
<dbReference type="Proteomes" id="UP000253664">
    <property type="component" value="Unassembled WGS sequence"/>
</dbReference>
<feature type="region of interest" description="Disordered" evidence="1">
    <location>
        <begin position="331"/>
        <end position="396"/>
    </location>
</feature>
<feature type="region of interest" description="Disordered" evidence="1">
    <location>
        <begin position="440"/>
        <end position="475"/>
    </location>
</feature>
<reference evidence="2 3" key="1">
    <citation type="journal article" date="2015" name="BMC Genomics">
        <title>Insights from the genome of Ophiocordyceps polyrhachis-furcata to pathogenicity and host specificity in insect fungi.</title>
        <authorList>
            <person name="Wichadakul D."/>
            <person name="Kobmoo N."/>
            <person name="Ingsriswang S."/>
            <person name="Tangphatsornruang S."/>
            <person name="Chantasingh D."/>
            <person name="Luangsa-ard J.J."/>
            <person name="Eurwilaichitr L."/>
        </authorList>
    </citation>
    <scope>NUCLEOTIDE SEQUENCE [LARGE SCALE GENOMIC DNA]</scope>
    <source>
        <strain evidence="2 3">BCC 54312</strain>
    </source>
</reference>
<proteinExistence type="predicted"/>
<keyword evidence="3" id="KW-1185">Reference proteome</keyword>
<evidence type="ECO:0000313" key="2">
    <source>
        <dbReference type="EMBL" id="RCI10345.1"/>
    </source>
</evidence>
<dbReference type="OrthoDB" id="3648773at2759"/>
<accession>A0A367L7E6</accession>
<organism evidence="2 3">
    <name type="scientific">Ophiocordyceps polyrhachis-furcata BCC 54312</name>
    <dbReference type="NCBI Taxonomy" id="1330021"/>
    <lineage>
        <taxon>Eukaryota</taxon>
        <taxon>Fungi</taxon>
        <taxon>Dikarya</taxon>
        <taxon>Ascomycota</taxon>
        <taxon>Pezizomycotina</taxon>
        <taxon>Sordariomycetes</taxon>
        <taxon>Hypocreomycetidae</taxon>
        <taxon>Hypocreales</taxon>
        <taxon>Ophiocordycipitaceae</taxon>
        <taxon>Ophiocordyceps</taxon>
    </lineage>
</organism>
<comment type="caution">
    <text evidence="2">The sequence shown here is derived from an EMBL/GenBank/DDBJ whole genome shotgun (WGS) entry which is preliminary data.</text>
</comment>
<dbReference type="STRING" id="1330021.A0A367L7E6"/>